<dbReference type="PANTHER" id="PTHR45138:SF9">
    <property type="entry name" value="DIGUANYLATE CYCLASE DGCM-RELATED"/>
    <property type="match status" value="1"/>
</dbReference>
<evidence type="ECO:0000259" key="5">
    <source>
        <dbReference type="PROSITE" id="PS50110"/>
    </source>
</evidence>
<comment type="cofactor">
    <cofactor evidence="1">
        <name>Mg(2+)</name>
        <dbReference type="ChEBI" id="CHEBI:18420"/>
    </cofactor>
</comment>
<dbReference type="PROSITE" id="PS50110">
    <property type="entry name" value="RESPONSE_REGULATORY"/>
    <property type="match status" value="1"/>
</dbReference>
<evidence type="ECO:0000256" key="3">
    <source>
        <dbReference type="ARBA" id="ARBA00034247"/>
    </source>
</evidence>
<dbReference type="SMART" id="SM00448">
    <property type="entry name" value="REC"/>
    <property type="match status" value="1"/>
</dbReference>
<evidence type="ECO:0000259" key="6">
    <source>
        <dbReference type="PROSITE" id="PS50887"/>
    </source>
</evidence>
<dbReference type="NCBIfam" id="TIGR00254">
    <property type="entry name" value="GGDEF"/>
    <property type="match status" value="1"/>
</dbReference>
<dbReference type="PANTHER" id="PTHR45138">
    <property type="entry name" value="REGULATORY COMPONENTS OF SENSORY TRANSDUCTION SYSTEM"/>
    <property type="match status" value="1"/>
</dbReference>
<dbReference type="SMART" id="SM00267">
    <property type="entry name" value="GGDEF"/>
    <property type="match status" value="1"/>
</dbReference>
<dbReference type="Gene3D" id="3.40.50.2300">
    <property type="match status" value="1"/>
</dbReference>
<dbReference type="InterPro" id="IPR011006">
    <property type="entry name" value="CheY-like_superfamily"/>
</dbReference>
<dbReference type="InterPro" id="IPR043128">
    <property type="entry name" value="Rev_trsase/Diguanyl_cyclase"/>
</dbReference>
<dbReference type="AlphaFoldDB" id="A0AA37WK63"/>
<reference evidence="7" key="1">
    <citation type="journal article" date="2014" name="Int. J. Syst. Evol. Microbiol.">
        <title>Complete genome sequence of Corynebacterium casei LMG S-19264T (=DSM 44701T), isolated from a smear-ripened cheese.</title>
        <authorList>
            <consortium name="US DOE Joint Genome Institute (JGI-PGF)"/>
            <person name="Walter F."/>
            <person name="Albersmeier A."/>
            <person name="Kalinowski J."/>
            <person name="Ruckert C."/>
        </authorList>
    </citation>
    <scope>NUCLEOTIDE SEQUENCE</scope>
    <source>
        <strain evidence="7">NBRC 110023</strain>
    </source>
</reference>
<organism evidence="7 8">
    <name type="scientific">Agaribacter marinus</name>
    <dbReference type="NCBI Taxonomy" id="1431249"/>
    <lineage>
        <taxon>Bacteria</taxon>
        <taxon>Pseudomonadati</taxon>
        <taxon>Pseudomonadota</taxon>
        <taxon>Gammaproteobacteria</taxon>
        <taxon>Alteromonadales</taxon>
        <taxon>Alteromonadaceae</taxon>
        <taxon>Agaribacter</taxon>
    </lineage>
</organism>
<dbReference type="InterPro" id="IPR029787">
    <property type="entry name" value="Nucleotide_cyclase"/>
</dbReference>
<dbReference type="CDD" id="cd01949">
    <property type="entry name" value="GGDEF"/>
    <property type="match status" value="1"/>
</dbReference>
<keyword evidence="8" id="KW-1185">Reference proteome</keyword>
<dbReference type="GO" id="GO:0052621">
    <property type="term" value="F:diguanylate cyclase activity"/>
    <property type="evidence" value="ECO:0007669"/>
    <property type="project" value="UniProtKB-EC"/>
</dbReference>
<protein>
    <recommendedName>
        <fullName evidence="2">diguanylate cyclase</fullName>
        <ecNumber evidence="2">2.7.7.65</ecNumber>
    </recommendedName>
</protein>
<dbReference type="GO" id="GO:0000160">
    <property type="term" value="P:phosphorelay signal transduction system"/>
    <property type="evidence" value="ECO:0007669"/>
    <property type="project" value="InterPro"/>
</dbReference>
<reference evidence="7" key="2">
    <citation type="submission" date="2023-01" db="EMBL/GenBank/DDBJ databases">
        <title>Draft genome sequence of Agaribacter marinus strain NBRC 110023.</title>
        <authorList>
            <person name="Sun Q."/>
            <person name="Mori K."/>
        </authorList>
    </citation>
    <scope>NUCLEOTIDE SEQUENCE</scope>
    <source>
        <strain evidence="7">NBRC 110023</strain>
    </source>
</reference>
<dbReference type="GO" id="GO:1902201">
    <property type="term" value="P:negative regulation of bacterial-type flagellum-dependent cell motility"/>
    <property type="evidence" value="ECO:0007669"/>
    <property type="project" value="TreeGrafter"/>
</dbReference>
<keyword evidence="4" id="KW-0597">Phosphoprotein</keyword>
<dbReference type="GO" id="GO:0043709">
    <property type="term" value="P:cell adhesion involved in single-species biofilm formation"/>
    <property type="evidence" value="ECO:0007669"/>
    <property type="project" value="TreeGrafter"/>
</dbReference>
<dbReference type="Pfam" id="PF00072">
    <property type="entry name" value="Response_reg"/>
    <property type="match status" value="1"/>
</dbReference>
<feature type="domain" description="GGDEF" evidence="6">
    <location>
        <begin position="165"/>
        <end position="299"/>
    </location>
</feature>
<dbReference type="EC" id="2.7.7.65" evidence="2"/>
<evidence type="ECO:0000313" key="8">
    <source>
        <dbReference type="Proteomes" id="UP001156601"/>
    </source>
</evidence>
<comment type="catalytic activity">
    <reaction evidence="3">
        <text>2 GTP = 3',3'-c-di-GMP + 2 diphosphate</text>
        <dbReference type="Rhea" id="RHEA:24898"/>
        <dbReference type="ChEBI" id="CHEBI:33019"/>
        <dbReference type="ChEBI" id="CHEBI:37565"/>
        <dbReference type="ChEBI" id="CHEBI:58805"/>
        <dbReference type="EC" id="2.7.7.65"/>
    </reaction>
</comment>
<feature type="domain" description="Response regulatory" evidence="5">
    <location>
        <begin position="7"/>
        <end position="122"/>
    </location>
</feature>
<comment type="caution">
    <text evidence="7">The sequence shown here is derived from an EMBL/GenBank/DDBJ whole genome shotgun (WGS) entry which is preliminary data.</text>
</comment>
<dbReference type="InterPro" id="IPR000160">
    <property type="entry name" value="GGDEF_dom"/>
</dbReference>
<dbReference type="Pfam" id="PF00990">
    <property type="entry name" value="GGDEF"/>
    <property type="match status" value="1"/>
</dbReference>
<dbReference type="InterPro" id="IPR001789">
    <property type="entry name" value="Sig_transdc_resp-reg_receiver"/>
</dbReference>
<feature type="modified residue" description="4-aspartylphosphate" evidence="4">
    <location>
        <position position="55"/>
    </location>
</feature>
<evidence type="ECO:0000256" key="2">
    <source>
        <dbReference type="ARBA" id="ARBA00012528"/>
    </source>
</evidence>
<sequence>MINRTLRILIVDDEKPNLMVLSSLLKSEAQISLATNGQSALEKARSLKPDLILLDIVLPDQNGFDVIKELKASKATHAIPVMFITGLGDVSSEEKGFDLGACDYIHKPFHLGIVKARVKLHLTLARQRIMLEELANVDPLTAIANRRKCDQHVLAQWTAAYRKQSSILIAMVDVDEFKLYNDEYGHDRGDNALSLVAKALSEQLHRSGDFVARYGGEEFMIVIADTNITGARTVIDNCCNAVRALELEHKSSHHSVVTISVGALVIEPEQQLPKAAIKQADDLLYKAKASGRDKVCWND</sequence>
<accession>A0AA37WK63</accession>
<dbReference type="FunFam" id="3.30.70.270:FF:000001">
    <property type="entry name" value="Diguanylate cyclase domain protein"/>
    <property type="match status" value="1"/>
</dbReference>
<dbReference type="GO" id="GO:0005886">
    <property type="term" value="C:plasma membrane"/>
    <property type="evidence" value="ECO:0007669"/>
    <property type="project" value="TreeGrafter"/>
</dbReference>
<evidence type="ECO:0000256" key="1">
    <source>
        <dbReference type="ARBA" id="ARBA00001946"/>
    </source>
</evidence>
<dbReference type="Proteomes" id="UP001156601">
    <property type="component" value="Unassembled WGS sequence"/>
</dbReference>
<name>A0AA37WK63_9ALTE</name>
<dbReference type="RefSeq" id="WP_284217434.1">
    <property type="nucleotide sequence ID" value="NZ_BSOT01000005.1"/>
</dbReference>
<dbReference type="EMBL" id="BSOT01000005">
    <property type="protein sequence ID" value="GLR71134.1"/>
    <property type="molecule type" value="Genomic_DNA"/>
</dbReference>
<dbReference type="SUPFAM" id="SSF55073">
    <property type="entry name" value="Nucleotide cyclase"/>
    <property type="match status" value="1"/>
</dbReference>
<gene>
    <name evidence="7" type="ORF">GCM10007852_20420</name>
</gene>
<proteinExistence type="predicted"/>
<dbReference type="InterPro" id="IPR050469">
    <property type="entry name" value="Diguanylate_Cyclase"/>
</dbReference>
<evidence type="ECO:0000256" key="4">
    <source>
        <dbReference type="PROSITE-ProRule" id="PRU00169"/>
    </source>
</evidence>
<dbReference type="Gene3D" id="3.30.70.270">
    <property type="match status" value="1"/>
</dbReference>
<dbReference type="SUPFAM" id="SSF52172">
    <property type="entry name" value="CheY-like"/>
    <property type="match status" value="1"/>
</dbReference>
<dbReference type="PROSITE" id="PS50887">
    <property type="entry name" value="GGDEF"/>
    <property type="match status" value="1"/>
</dbReference>
<evidence type="ECO:0000313" key="7">
    <source>
        <dbReference type="EMBL" id="GLR71134.1"/>
    </source>
</evidence>